<sequence length="529" mass="59238">MSMSRRSLLQMVGLAAGTATMYQAMTTLGFAQESSYTGPVRLEGDPQGAKVLILGAGLAGMTAALEMRAAGYEVEIIEYREKAGGRCWTLRGGDSYTELGGATQEVEFAEGNYLNPGPWRIPHHHYAVLDYCKRLGVELEPFIQENHNAYLHRQEAFDGQPQRYREIATDYRGRIAELLAKVTDQGALDEEVTEEDKRKLLDSLVEYGMLDENYRYVKSDHTSEYRGYETWPGGGLDAAPVPSEPISLDRILQSDLWTWLVEAETTHHQGTMFQPKGGMDMIAQGFEREVGDLITYNAKVVSMMQDENGVTVEYEDLANNGEKVTRTGDYCICTIPFSILGQIEHNLSGDKTAIIDSMYYAGSVKFGLEFKRRFWEEDERIYGGISYTDLPIALISYPSHDFFKDGPGVLLGGYVWGATAYQFNAMQPEERTKWAVEYGSRIHPQYTEEFSNGISVAWHKVPWVLGCYGIWKDREADYETAAAVDNRVVLAGEHISYLPGWQEGAILSALDAMQRLHAQVVNGNTGDTQ</sequence>
<protein>
    <recommendedName>
        <fullName evidence="4">Tryptophan 2-monooxygenase</fullName>
        <ecNumber evidence="3">1.13.12.3</ecNumber>
    </recommendedName>
</protein>
<comment type="similarity">
    <text evidence="2">Belongs to the tryptophan 2-monooxygenase family.</text>
</comment>
<keyword evidence="5" id="KW-0073">Auxin biosynthesis</keyword>
<comment type="pathway">
    <text evidence="1">Plant hormone metabolism; auxin biosynthesis.</text>
</comment>
<evidence type="ECO:0000256" key="2">
    <source>
        <dbReference type="ARBA" id="ARBA00005833"/>
    </source>
</evidence>
<dbReference type="PANTHER" id="PTHR10742">
    <property type="entry name" value="FLAVIN MONOAMINE OXIDASE"/>
    <property type="match status" value="1"/>
</dbReference>
<evidence type="ECO:0000313" key="8">
    <source>
        <dbReference type="EMBL" id="SDF44044.1"/>
    </source>
</evidence>
<evidence type="ECO:0000256" key="4">
    <source>
        <dbReference type="ARBA" id="ARBA00017871"/>
    </source>
</evidence>
<name>A0A1G7L3Y3_9RHOB</name>
<dbReference type="InterPro" id="IPR036188">
    <property type="entry name" value="FAD/NAD-bd_sf"/>
</dbReference>
<dbReference type="SUPFAM" id="SSF51905">
    <property type="entry name" value="FAD/NAD(P)-binding domain"/>
    <property type="match status" value="1"/>
</dbReference>
<evidence type="ECO:0000256" key="1">
    <source>
        <dbReference type="ARBA" id="ARBA00004814"/>
    </source>
</evidence>
<evidence type="ECO:0000256" key="3">
    <source>
        <dbReference type="ARBA" id="ARBA00012535"/>
    </source>
</evidence>
<evidence type="ECO:0000256" key="6">
    <source>
        <dbReference type="ARBA" id="ARBA00047321"/>
    </source>
</evidence>
<dbReference type="EMBL" id="FNAT01000015">
    <property type="protein sequence ID" value="SDF44044.1"/>
    <property type="molecule type" value="Genomic_DNA"/>
</dbReference>
<feature type="domain" description="Amine oxidase" evidence="7">
    <location>
        <begin position="58"/>
        <end position="515"/>
    </location>
</feature>
<dbReference type="PANTHER" id="PTHR10742:SF342">
    <property type="entry name" value="AMINE OXIDASE"/>
    <property type="match status" value="1"/>
</dbReference>
<dbReference type="RefSeq" id="WP_242652356.1">
    <property type="nucleotide sequence ID" value="NZ_FNAT01000015.1"/>
</dbReference>
<dbReference type="PROSITE" id="PS51318">
    <property type="entry name" value="TAT"/>
    <property type="match status" value="1"/>
</dbReference>
<dbReference type="Gene3D" id="3.50.50.60">
    <property type="entry name" value="FAD/NAD(P)-binding domain"/>
    <property type="match status" value="1"/>
</dbReference>
<dbReference type="GO" id="GO:0050361">
    <property type="term" value="F:tryptophan 2-monooxygenase activity"/>
    <property type="evidence" value="ECO:0007669"/>
    <property type="project" value="UniProtKB-EC"/>
</dbReference>
<dbReference type="AlphaFoldDB" id="A0A1G7L3Y3"/>
<evidence type="ECO:0000259" key="7">
    <source>
        <dbReference type="Pfam" id="PF01593"/>
    </source>
</evidence>
<dbReference type="Proteomes" id="UP000198922">
    <property type="component" value="Unassembled WGS sequence"/>
</dbReference>
<dbReference type="InterPro" id="IPR006311">
    <property type="entry name" value="TAT_signal"/>
</dbReference>
<gene>
    <name evidence="8" type="ORF">SAMN04488567_0372</name>
</gene>
<dbReference type="EC" id="1.13.12.3" evidence="3"/>
<dbReference type="GO" id="GO:0009063">
    <property type="term" value="P:amino acid catabolic process"/>
    <property type="evidence" value="ECO:0007669"/>
    <property type="project" value="TreeGrafter"/>
</dbReference>
<comment type="catalytic activity">
    <reaction evidence="6">
        <text>L-tryptophan + O2 = indole-3-acetamide + CO2 + H2O</text>
        <dbReference type="Rhea" id="RHEA:16165"/>
        <dbReference type="ChEBI" id="CHEBI:15377"/>
        <dbReference type="ChEBI" id="CHEBI:15379"/>
        <dbReference type="ChEBI" id="CHEBI:16031"/>
        <dbReference type="ChEBI" id="CHEBI:16526"/>
        <dbReference type="ChEBI" id="CHEBI:57912"/>
        <dbReference type="EC" id="1.13.12.3"/>
    </reaction>
</comment>
<evidence type="ECO:0000256" key="5">
    <source>
        <dbReference type="ARBA" id="ARBA00023070"/>
    </source>
</evidence>
<proteinExistence type="inferred from homology"/>
<dbReference type="GO" id="GO:0001716">
    <property type="term" value="F:L-amino-acid oxidase activity"/>
    <property type="evidence" value="ECO:0007669"/>
    <property type="project" value="TreeGrafter"/>
</dbReference>
<reference evidence="9" key="1">
    <citation type="submission" date="2016-10" db="EMBL/GenBank/DDBJ databases">
        <authorList>
            <person name="Varghese N."/>
            <person name="Submissions S."/>
        </authorList>
    </citation>
    <scope>NUCLEOTIDE SEQUENCE [LARGE SCALE GENOMIC DNA]</scope>
    <source>
        <strain evidence="9">DSM 21424</strain>
    </source>
</reference>
<dbReference type="Gene3D" id="1.20.1440.240">
    <property type="match status" value="1"/>
</dbReference>
<dbReference type="SUPFAM" id="SSF54373">
    <property type="entry name" value="FAD-linked reductases, C-terminal domain"/>
    <property type="match status" value="1"/>
</dbReference>
<dbReference type="Pfam" id="PF01593">
    <property type="entry name" value="Amino_oxidase"/>
    <property type="match status" value="1"/>
</dbReference>
<dbReference type="STRING" id="521013.SAMN04488567_0372"/>
<organism evidence="8 9">
    <name type="scientific">Limimaricola pyoseonensis</name>
    <dbReference type="NCBI Taxonomy" id="521013"/>
    <lineage>
        <taxon>Bacteria</taxon>
        <taxon>Pseudomonadati</taxon>
        <taxon>Pseudomonadota</taxon>
        <taxon>Alphaproteobacteria</taxon>
        <taxon>Rhodobacterales</taxon>
        <taxon>Paracoccaceae</taxon>
        <taxon>Limimaricola</taxon>
    </lineage>
</organism>
<keyword evidence="9" id="KW-1185">Reference proteome</keyword>
<dbReference type="InterPro" id="IPR002937">
    <property type="entry name" value="Amino_oxidase"/>
</dbReference>
<accession>A0A1G7L3Y3</accession>
<dbReference type="InterPro" id="IPR050281">
    <property type="entry name" value="Flavin_monoamine_oxidase"/>
</dbReference>
<evidence type="ECO:0000313" key="9">
    <source>
        <dbReference type="Proteomes" id="UP000198922"/>
    </source>
</evidence>
<dbReference type="GO" id="GO:0009851">
    <property type="term" value="P:auxin biosynthetic process"/>
    <property type="evidence" value="ECO:0007669"/>
    <property type="project" value="UniProtKB-KW"/>
</dbReference>
<dbReference type="Gene3D" id="3.90.660.10">
    <property type="match status" value="1"/>
</dbReference>